<name>A0A9Q0N8A7_9DIPT</name>
<gene>
    <name evidence="1" type="ORF">Bhyg_09585</name>
</gene>
<reference evidence="1" key="1">
    <citation type="submission" date="2022-07" db="EMBL/GenBank/DDBJ databases">
        <authorList>
            <person name="Trinca V."/>
            <person name="Uliana J.V.C."/>
            <person name="Torres T.T."/>
            <person name="Ward R.J."/>
            <person name="Monesi N."/>
        </authorList>
    </citation>
    <scope>NUCLEOTIDE SEQUENCE</scope>
    <source>
        <strain evidence="1">HSMRA1968</strain>
        <tissue evidence="1">Whole embryos</tissue>
    </source>
</reference>
<protein>
    <submittedName>
        <fullName evidence="1">Uncharacterized protein</fullName>
    </submittedName>
</protein>
<keyword evidence="2" id="KW-1185">Reference proteome</keyword>
<dbReference type="AlphaFoldDB" id="A0A9Q0N8A7"/>
<accession>A0A9Q0N8A7</accession>
<evidence type="ECO:0000313" key="2">
    <source>
        <dbReference type="Proteomes" id="UP001151699"/>
    </source>
</evidence>
<sequence>MPRKKKFKKKENVYQLQFNIEIKIATRECLVREKFYPSNTTPSADYNTGGINTHVTNDAMIILH</sequence>
<proteinExistence type="predicted"/>
<comment type="caution">
    <text evidence="1">The sequence shown here is derived from an EMBL/GenBank/DDBJ whole genome shotgun (WGS) entry which is preliminary data.</text>
</comment>
<organism evidence="1 2">
    <name type="scientific">Pseudolycoriella hygida</name>
    <dbReference type="NCBI Taxonomy" id="35572"/>
    <lineage>
        <taxon>Eukaryota</taxon>
        <taxon>Metazoa</taxon>
        <taxon>Ecdysozoa</taxon>
        <taxon>Arthropoda</taxon>
        <taxon>Hexapoda</taxon>
        <taxon>Insecta</taxon>
        <taxon>Pterygota</taxon>
        <taxon>Neoptera</taxon>
        <taxon>Endopterygota</taxon>
        <taxon>Diptera</taxon>
        <taxon>Nematocera</taxon>
        <taxon>Sciaroidea</taxon>
        <taxon>Sciaridae</taxon>
        <taxon>Pseudolycoriella</taxon>
    </lineage>
</organism>
<dbReference type="Proteomes" id="UP001151699">
    <property type="component" value="Chromosome B"/>
</dbReference>
<evidence type="ECO:0000313" key="1">
    <source>
        <dbReference type="EMBL" id="KAJ6644616.1"/>
    </source>
</evidence>
<dbReference type="EMBL" id="WJQU01000002">
    <property type="protein sequence ID" value="KAJ6644616.1"/>
    <property type="molecule type" value="Genomic_DNA"/>
</dbReference>